<keyword evidence="5" id="KW-0804">Transcription</keyword>
<dbReference type="SUPFAM" id="SSF53850">
    <property type="entry name" value="Periplasmic binding protein-like II"/>
    <property type="match status" value="1"/>
</dbReference>
<dbReference type="Gene3D" id="1.10.10.10">
    <property type="entry name" value="Winged helix-like DNA-binding domain superfamily/Winged helix DNA-binding domain"/>
    <property type="match status" value="1"/>
</dbReference>
<dbReference type="GO" id="GO:0003677">
    <property type="term" value="F:DNA binding"/>
    <property type="evidence" value="ECO:0007669"/>
    <property type="project" value="UniProtKB-KW"/>
</dbReference>
<sequence length="330" mass="36625">MGDFVLNRGHRLEMLISAADSGSFAAAARIMDLTPSAVSRGIAELERELKVPLFNRTTRQLKLTQEGADVYRRAVDIVARIAELTDGFTNRRGRVSGIVRVGVQAPLSRYVLMPRLASLNDRHPELLVETRLTQDPRDMQSENLDVLLYVGEPPPSRLVAQRLGQGKPAAYASPDYVRRFGAPEHPADLVNHRCLLFRPAWSTGPFDHWKFERKGKLETIRVRPSFVTPDREGLIVAACAGAGVIYMACFDPTILTSGRLTRLLPEWSCPPSFGIHLMYRRGSTGIPRVAAFLRFVREAFADFDPDELTVLHADAVAKSSSPPRVALTKA</sequence>
<dbReference type="FunFam" id="1.10.10.10:FF:000001">
    <property type="entry name" value="LysR family transcriptional regulator"/>
    <property type="match status" value="1"/>
</dbReference>
<dbReference type="Pfam" id="PF00126">
    <property type="entry name" value="HTH_1"/>
    <property type="match status" value="1"/>
</dbReference>
<evidence type="ECO:0000256" key="1">
    <source>
        <dbReference type="ARBA" id="ARBA00003502"/>
    </source>
</evidence>
<evidence type="ECO:0000259" key="6">
    <source>
        <dbReference type="PROSITE" id="PS50931"/>
    </source>
</evidence>
<comment type="function">
    <text evidence="1">NodD regulates the expression of the nodABCFE genes which encode other nodulation proteins. NodD is also a negative regulator of its own expression. Binds flavonoids as inducers.</text>
</comment>
<keyword evidence="3" id="KW-0805">Transcription regulation</keyword>
<feature type="domain" description="HTH lysR-type" evidence="6">
    <location>
        <begin position="12"/>
        <end position="64"/>
    </location>
</feature>
<dbReference type="InterPro" id="IPR000847">
    <property type="entry name" value="LysR_HTH_N"/>
</dbReference>
<evidence type="ECO:0000313" key="8">
    <source>
        <dbReference type="Proteomes" id="UP000436468"/>
    </source>
</evidence>
<dbReference type="EMBL" id="WQNF01000026">
    <property type="protein sequence ID" value="MVT69083.1"/>
    <property type="molecule type" value="Genomic_DNA"/>
</dbReference>
<dbReference type="RefSeq" id="WP_050386435.1">
    <property type="nucleotide sequence ID" value="NZ_LFIQ01000111.1"/>
</dbReference>
<dbReference type="PANTHER" id="PTHR30537">
    <property type="entry name" value="HTH-TYPE TRANSCRIPTIONAL REGULATOR"/>
    <property type="match status" value="1"/>
</dbReference>
<evidence type="ECO:0000256" key="3">
    <source>
        <dbReference type="ARBA" id="ARBA00023015"/>
    </source>
</evidence>
<dbReference type="PROSITE" id="PS50931">
    <property type="entry name" value="HTH_LYSR"/>
    <property type="match status" value="1"/>
</dbReference>
<dbReference type="InterPro" id="IPR005119">
    <property type="entry name" value="LysR_subst-bd"/>
</dbReference>
<organism evidence="7 8">
    <name type="scientific">Bradyrhizobium pachyrhizi</name>
    <dbReference type="NCBI Taxonomy" id="280333"/>
    <lineage>
        <taxon>Bacteria</taxon>
        <taxon>Pseudomonadati</taxon>
        <taxon>Pseudomonadota</taxon>
        <taxon>Alphaproteobacteria</taxon>
        <taxon>Hyphomicrobiales</taxon>
        <taxon>Nitrobacteraceae</taxon>
        <taxon>Bradyrhizobium</taxon>
    </lineage>
</organism>
<dbReference type="CDD" id="cd08422">
    <property type="entry name" value="PBP2_CrgA_like"/>
    <property type="match status" value="1"/>
</dbReference>
<accession>A0A844SPM0</accession>
<evidence type="ECO:0000313" key="7">
    <source>
        <dbReference type="EMBL" id="MVT69083.1"/>
    </source>
</evidence>
<dbReference type="InterPro" id="IPR058163">
    <property type="entry name" value="LysR-type_TF_proteobact-type"/>
</dbReference>
<dbReference type="Proteomes" id="UP000436468">
    <property type="component" value="Unassembled WGS sequence"/>
</dbReference>
<protein>
    <submittedName>
        <fullName evidence="7">LysR family transcriptional regulator</fullName>
    </submittedName>
</protein>
<dbReference type="SUPFAM" id="SSF46785">
    <property type="entry name" value="Winged helix' DNA-binding domain"/>
    <property type="match status" value="1"/>
</dbReference>
<dbReference type="InterPro" id="IPR036388">
    <property type="entry name" value="WH-like_DNA-bd_sf"/>
</dbReference>
<evidence type="ECO:0000256" key="4">
    <source>
        <dbReference type="ARBA" id="ARBA00023125"/>
    </source>
</evidence>
<evidence type="ECO:0000256" key="2">
    <source>
        <dbReference type="ARBA" id="ARBA00009437"/>
    </source>
</evidence>
<comment type="caution">
    <text evidence="7">The sequence shown here is derived from an EMBL/GenBank/DDBJ whole genome shotgun (WGS) entry which is preliminary data.</text>
</comment>
<keyword evidence="8" id="KW-1185">Reference proteome</keyword>
<keyword evidence="4" id="KW-0238">DNA-binding</keyword>
<dbReference type="Pfam" id="PF03466">
    <property type="entry name" value="LysR_substrate"/>
    <property type="match status" value="1"/>
</dbReference>
<reference evidence="7 8" key="1">
    <citation type="submission" date="2019-12" db="EMBL/GenBank/DDBJ databases">
        <title>Draft genome sequences Bradyrhizobium cajani AMBPC1010, Bradyrhizobium pachyrhizi AMBPC1040 and Bradyrhizobium yuanmingense ALSPC3051, three plant growth promoting strains isolated from nodules of Cajanus cajan L. in Dominican Republic.</title>
        <authorList>
            <person name="Flores-Felix J.D."/>
            <person name="Araujo J."/>
            <person name="Diaz-Alcantara C."/>
            <person name="Gonzalez-Andres F."/>
            <person name="Velazquez E."/>
        </authorList>
    </citation>
    <scope>NUCLEOTIDE SEQUENCE [LARGE SCALE GENOMIC DNA]</scope>
    <source>
        <strain evidence="7 8">1040</strain>
    </source>
</reference>
<dbReference type="GO" id="GO:0003700">
    <property type="term" value="F:DNA-binding transcription factor activity"/>
    <property type="evidence" value="ECO:0007669"/>
    <property type="project" value="InterPro"/>
</dbReference>
<gene>
    <name evidence="7" type="ORF">GPL21_28740</name>
</gene>
<dbReference type="Gene3D" id="3.40.190.290">
    <property type="match status" value="1"/>
</dbReference>
<dbReference type="AlphaFoldDB" id="A0A844SPM0"/>
<comment type="similarity">
    <text evidence="2">Belongs to the LysR transcriptional regulatory family.</text>
</comment>
<dbReference type="PANTHER" id="PTHR30537:SF5">
    <property type="entry name" value="HTH-TYPE TRANSCRIPTIONAL ACTIVATOR TTDR-RELATED"/>
    <property type="match status" value="1"/>
</dbReference>
<name>A0A844SPM0_9BRAD</name>
<dbReference type="InterPro" id="IPR036390">
    <property type="entry name" value="WH_DNA-bd_sf"/>
</dbReference>
<evidence type="ECO:0000256" key="5">
    <source>
        <dbReference type="ARBA" id="ARBA00023163"/>
    </source>
</evidence>
<proteinExistence type="inferred from homology"/>